<gene>
    <name evidence="6" type="ORF">OWR29_17300</name>
</gene>
<dbReference type="RefSeq" id="WP_267563914.1">
    <property type="nucleotide sequence ID" value="NZ_JAPNTZ010000006.1"/>
</dbReference>
<keyword evidence="1 5" id="KW-0436">Ligase</keyword>
<dbReference type="InterPro" id="IPR006336">
    <property type="entry name" value="GCS2"/>
</dbReference>
<evidence type="ECO:0000256" key="4">
    <source>
        <dbReference type="ARBA" id="ARBA00048819"/>
    </source>
</evidence>
<dbReference type="NCBIfam" id="NF010041">
    <property type="entry name" value="PRK13517.1-1"/>
    <property type="match status" value="1"/>
</dbReference>
<evidence type="ECO:0000313" key="6">
    <source>
        <dbReference type="EMBL" id="MCY1139760.1"/>
    </source>
</evidence>
<keyword evidence="3 5" id="KW-0067">ATP-binding</keyword>
<comment type="similarity">
    <text evidence="5">Belongs to the glutamate--cysteine ligase type 2 family. YbdK subfamily.</text>
</comment>
<dbReference type="SUPFAM" id="SSF55931">
    <property type="entry name" value="Glutamine synthetase/guanido kinase"/>
    <property type="match status" value="1"/>
</dbReference>
<dbReference type="HAMAP" id="MF_01609">
    <property type="entry name" value="Glu_cys_ligase_2"/>
    <property type="match status" value="1"/>
</dbReference>
<dbReference type="EC" id="6.3.2.2" evidence="5"/>
<dbReference type="NCBIfam" id="TIGR02050">
    <property type="entry name" value="gshA_cyan_rel"/>
    <property type="match status" value="1"/>
</dbReference>
<dbReference type="PANTHER" id="PTHR36510">
    <property type="entry name" value="GLUTAMATE--CYSTEINE LIGASE 2-RELATED"/>
    <property type="match status" value="1"/>
</dbReference>
<comment type="caution">
    <text evidence="6">The sequence shown here is derived from an EMBL/GenBank/DDBJ whole genome shotgun (WGS) entry which is preliminary data.</text>
</comment>
<evidence type="ECO:0000313" key="7">
    <source>
        <dbReference type="Proteomes" id="UP001151002"/>
    </source>
</evidence>
<dbReference type="InterPro" id="IPR011793">
    <property type="entry name" value="YbdK"/>
</dbReference>
<dbReference type="GO" id="GO:0004357">
    <property type="term" value="F:glutamate-cysteine ligase activity"/>
    <property type="evidence" value="ECO:0007669"/>
    <property type="project" value="UniProtKB-EC"/>
</dbReference>
<protein>
    <recommendedName>
        <fullName evidence="5">Putative glutamate--cysteine ligase 2</fullName>
        <ecNumber evidence="5">6.3.2.2</ecNumber>
    </recommendedName>
    <alternativeName>
        <fullName evidence="5">Gamma-glutamylcysteine synthetase 2</fullName>
        <shortName evidence="5">GCS 2</shortName>
        <shortName evidence="5">Gamma-GCS 2</shortName>
    </alternativeName>
</protein>
<dbReference type="Gene3D" id="3.30.590.20">
    <property type="match status" value="1"/>
</dbReference>
<comment type="function">
    <text evidence="5">ATP-dependent carboxylate-amine ligase which exhibits weak glutamate--cysteine ligase activity.</text>
</comment>
<evidence type="ECO:0000256" key="5">
    <source>
        <dbReference type="HAMAP-Rule" id="MF_01609"/>
    </source>
</evidence>
<reference evidence="6" key="1">
    <citation type="submission" date="2022-11" db="EMBL/GenBank/DDBJ databases">
        <authorList>
            <person name="Somphong A."/>
            <person name="Phongsopitanun W."/>
        </authorList>
    </citation>
    <scope>NUCLEOTIDE SEQUENCE</scope>
    <source>
        <strain evidence="6">Pm04-4</strain>
    </source>
</reference>
<comment type="catalytic activity">
    <reaction evidence="4 5">
        <text>L-cysteine + L-glutamate + ATP = gamma-L-glutamyl-L-cysteine + ADP + phosphate + H(+)</text>
        <dbReference type="Rhea" id="RHEA:13285"/>
        <dbReference type="ChEBI" id="CHEBI:15378"/>
        <dbReference type="ChEBI" id="CHEBI:29985"/>
        <dbReference type="ChEBI" id="CHEBI:30616"/>
        <dbReference type="ChEBI" id="CHEBI:35235"/>
        <dbReference type="ChEBI" id="CHEBI:43474"/>
        <dbReference type="ChEBI" id="CHEBI:58173"/>
        <dbReference type="ChEBI" id="CHEBI:456216"/>
        <dbReference type="EC" id="6.3.2.2"/>
    </reaction>
</comment>
<dbReference type="InterPro" id="IPR050141">
    <property type="entry name" value="GCL_type2/YbdK_subfam"/>
</dbReference>
<sequence length="356" mass="39046">MTPLTLGVEEEFLLLDPDSGENAPMAEKVQTELPAELRHRHRREFRPSMVEMVTDVCTTLDELREQLLTARRATAAAATRTGARLVALGATPVAEPVREPVDDVRFRKIVDHYGPIARDPAVCGCHVHVGVPSAAEAVRICTRMRPWLPVIQALAVNSPLFLGADTGYASWRSIQLDRWPSLGPWPHLASVEDYERTVEALIASGEMMDHSMLFWFARPSATFPTVEVRVADVCLSAADTVLIAALVRGLADTTLPAPVVPDVVLEAAHWNAARQGVEGTLLDPRTGRARPAWDLVAELLDHLTPSLRRHGDLDTVTAELDRIRREGTGATRQRRLLEDLSVTAALKKVAEATLAE</sequence>
<accession>A0ABT4AZV7</accession>
<evidence type="ECO:0000256" key="1">
    <source>
        <dbReference type="ARBA" id="ARBA00022598"/>
    </source>
</evidence>
<keyword evidence="2 5" id="KW-0547">Nucleotide-binding</keyword>
<keyword evidence="7" id="KW-1185">Reference proteome</keyword>
<evidence type="ECO:0000256" key="2">
    <source>
        <dbReference type="ARBA" id="ARBA00022741"/>
    </source>
</evidence>
<proteinExistence type="inferred from homology"/>
<dbReference type="Proteomes" id="UP001151002">
    <property type="component" value="Unassembled WGS sequence"/>
</dbReference>
<dbReference type="InterPro" id="IPR014746">
    <property type="entry name" value="Gln_synth/guanido_kin_cat_dom"/>
</dbReference>
<dbReference type="PANTHER" id="PTHR36510:SF1">
    <property type="entry name" value="GLUTAMATE--CYSTEINE LIGASE 2-RELATED"/>
    <property type="match status" value="1"/>
</dbReference>
<organism evidence="6 7">
    <name type="scientific">Paractinoplanes pyxinae</name>
    <dbReference type="NCBI Taxonomy" id="2997416"/>
    <lineage>
        <taxon>Bacteria</taxon>
        <taxon>Bacillati</taxon>
        <taxon>Actinomycetota</taxon>
        <taxon>Actinomycetes</taxon>
        <taxon>Micromonosporales</taxon>
        <taxon>Micromonosporaceae</taxon>
        <taxon>Paractinoplanes</taxon>
    </lineage>
</organism>
<name>A0ABT4AZV7_9ACTN</name>
<dbReference type="EMBL" id="JAPNTZ010000006">
    <property type="protein sequence ID" value="MCY1139760.1"/>
    <property type="molecule type" value="Genomic_DNA"/>
</dbReference>
<dbReference type="Pfam" id="PF04107">
    <property type="entry name" value="GCS2"/>
    <property type="match status" value="1"/>
</dbReference>
<evidence type="ECO:0000256" key="3">
    <source>
        <dbReference type="ARBA" id="ARBA00022840"/>
    </source>
</evidence>